<evidence type="ECO:0000313" key="2">
    <source>
        <dbReference type="EMBL" id="SNR44175.1"/>
    </source>
</evidence>
<protein>
    <submittedName>
        <fullName evidence="2">Uncharacterized protein</fullName>
    </submittedName>
</protein>
<name>A0A238WC75_9PSEU</name>
<sequence length="77" mass="8404">MYVYENKHTGQKVRRETAVRRFDRSDRWNLIEKPKGQPKAKPKGKSGEGNTGSSGEDNSEGKPDESAAEGAEPGAEA</sequence>
<dbReference type="EMBL" id="FZNW01000006">
    <property type="protein sequence ID" value="SNR44175.1"/>
    <property type="molecule type" value="Genomic_DNA"/>
</dbReference>
<evidence type="ECO:0000256" key="1">
    <source>
        <dbReference type="SAM" id="MobiDB-lite"/>
    </source>
</evidence>
<proteinExistence type="predicted"/>
<dbReference type="RefSeq" id="WP_089300630.1">
    <property type="nucleotide sequence ID" value="NZ_FZNW01000006.1"/>
</dbReference>
<evidence type="ECO:0000313" key="3">
    <source>
        <dbReference type="Proteomes" id="UP000198348"/>
    </source>
</evidence>
<organism evidence="2 3">
    <name type="scientific">Haloechinothrix alba</name>
    <dbReference type="NCBI Taxonomy" id="664784"/>
    <lineage>
        <taxon>Bacteria</taxon>
        <taxon>Bacillati</taxon>
        <taxon>Actinomycetota</taxon>
        <taxon>Actinomycetes</taxon>
        <taxon>Pseudonocardiales</taxon>
        <taxon>Pseudonocardiaceae</taxon>
        <taxon>Haloechinothrix</taxon>
    </lineage>
</organism>
<dbReference type="AlphaFoldDB" id="A0A238WC75"/>
<gene>
    <name evidence="2" type="ORF">SAMN06265360_10628</name>
</gene>
<keyword evidence="3" id="KW-1185">Reference proteome</keyword>
<feature type="compositionally biased region" description="Low complexity" evidence="1">
    <location>
        <begin position="68"/>
        <end position="77"/>
    </location>
</feature>
<accession>A0A238WC75</accession>
<dbReference type="OrthoDB" id="3542367at2"/>
<feature type="region of interest" description="Disordered" evidence="1">
    <location>
        <begin position="1"/>
        <end position="77"/>
    </location>
</feature>
<feature type="compositionally biased region" description="Basic and acidic residues" evidence="1">
    <location>
        <begin position="1"/>
        <end position="35"/>
    </location>
</feature>
<dbReference type="Proteomes" id="UP000198348">
    <property type="component" value="Unassembled WGS sequence"/>
</dbReference>
<reference evidence="2 3" key="1">
    <citation type="submission" date="2017-06" db="EMBL/GenBank/DDBJ databases">
        <authorList>
            <person name="Kim H.J."/>
            <person name="Triplett B.A."/>
        </authorList>
    </citation>
    <scope>NUCLEOTIDE SEQUENCE [LARGE SCALE GENOMIC DNA]</scope>
    <source>
        <strain evidence="2 3">DSM 45207</strain>
    </source>
</reference>